<accession>A0A199VHU8</accession>
<reference evidence="2 3" key="1">
    <citation type="journal article" date="2016" name="DNA Res.">
        <title>The draft genome of MD-2 pineapple using hybrid error correction of long reads.</title>
        <authorList>
            <person name="Redwan R.M."/>
            <person name="Saidin A."/>
            <person name="Kumar S.V."/>
        </authorList>
    </citation>
    <scope>NUCLEOTIDE SEQUENCE [LARGE SCALE GENOMIC DNA]</scope>
    <source>
        <strain evidence="3">cv. MD2</strain>
        <tissue evidence="2">Leaf</tissue>
    </source>
</reference>
<sequence length="91" mass="9465">MLRVFGRKLGSLSWRPSPAAASSALASANPTMHDDPSVSKSDSDSRPFSAPRFAFESILLGSSRGLIVAPFNLVLVLSTSASKNALALSSS</sequence>
<feature type="region of interest" description="Disordered" evidence="1">
    <location>
        <begin position="25"/>
        <end position="47"/>
    </location>
</feature>
<dbReference type="Proteomes" id="UP000092600">
    <property type="component" value="Unassembled WGS sequence"/>
</dbReference>
<evidence type="ECO:0000313" key="2">
    <source>
        <dbReference type="EMBL" id="OAY76335.1"/>
    </source>
</evidence>
<dbReference type="AlphaFoldDB" id="A0A199VHU8"/>
<feature type="compositionally biased region" description="Basic and acidic residues" evidence="1">
    <location>
        <begin position="32"/>
        <end position="45"/>
    </location>
</feature>
<evidence type="ECO:0000256" key="1">
    <source>
        <dbReference type="SAM" id="MobiDB-lite"/>
    </source>
</evidence>
<dbReference type="EMBL" id="LSRQ01001843">
    <property type="protein sequence ID" value="OAY76335.1"/>
    <property type="molecule type" value="Genomic_DNA"/>
</dbReference>
<organism evidence="2 3">
    <name type="scientific">Ananas comosus</name>
    <name type="common">Pineapple</name>
    <name type="synonym">Ananas ananas</name>
    <dbReference type="NCBI Taxonomy" id="4615"/>
    <lineage>
        <taxon>Eukaryota</taxon>
        <taxon>Viridiplantae</taxon>
        <taxon>Streptophyta</taxon>
        <taxon>Embryophyta</taxon>
        <taxon>Tracheophyta</taxon>
        <taxon>Spermatophyta</taxon>
        <taxon>Magnoliopsida</taxon>
        <taxon>Liliopsida</taxon>
        <taxon>Poales</taxon>
        <taxon>Bromeliaceae</taxon>
        <taxon>Bromelioideae</taxon>
        <taxon>Ananas</taxon>
    </lineage>
</organism>
<evidence type="ECO:0000313" key="3">
    <source>
        <dbReference type="Proteomes" id="UP000092600"/>
    </source>
</evidence>
<protein>
    <submittedName>
        <fullName evidence="2">Uncharacterized protein</fullName>
    </submittedName>
</protein>
<name>A0A199VHU8_ANACO</name>
<comment type="caution">
    <text evidence="2">The sequence shown here is derived from an EMBL/GenBank/DDBJ whole genome shotgun (WGS) entry which is preliminary data.</text>
</comment>
<gene>
    <name evidence="2" type="ORF">ACMD2_13836</name>
</gene>
<proteinExistence type="predicted"/>